<dbReference type="AlphaFoldDB" id="A0A1W0AR56"/>
<accession>A0A1W0AR56</accession>
<evidence type="ECO:0000313" key="1">
    <source>
        <dbReference type="EMBL" id="ONM49838.1"/>
    </source>
</evidence>
<proteinExistence type="predicted"/>
<dbReference type="Proteomes" id="UP000188836">
    <property type="component" value="Unassembled WGS sequence"/>
</dbReference>
<dbReference type="RefSeq" id="WP_077115350.1">
    <property type="nucleotide sequence ID" value="NZ_LOKT01000021.1"/>
</dbReference>
<dbReference type="InterPro" id="IPR057195">
    <property type="entry name" value="DUF7873"/>
</dbReference>
<name>A0A1W0AR56_9NOCA</name>
<dbReference type="Pfam" id="PF25283">
    <property type="entry name" value="DUF7873"/>
    <property type="match status" value="1"/>
</dbReference>
<dbReference type="OrthoDB" id="447082at2"/>
<comment type="caution">
    <text evidence="1">The sequence shown here is derived from an EMBL/GenBank/DDBJ whole genome shotgun (WGS) entry which is preliminary data.</text>
</comment>
<evidence type="ECO:0000313" key="2">
    <source>
        <dbReference type="Proteomes" id="UP000188836"/>
    </source>
</evidence>
<reference evidence="1 2" key="1">
    <citation type="journal article" date="2016" name="Antonie Van Leeuwenhoek">
        <title>Nocardia donostiensis sp. nov., isolated from human respiratory specimens.</title>
        <authorList>
            <person name="Ercibengoa M."/>
            <person name="Bell M."/>
            <person name="Marimon J.M."/>
            <person name="Humrighouse B."/>
            <person name="Klenk H.P."/>
            <person name="Potter G."/>
            <person name="Perez-Trallero E."/>
        </authorList>
    </citation>
    <scope>NUCLEOTIDE SEQUENCE [LARGE SCALE GENOMIC DNA]</scope>
    <source>
        <strain evidence="1 2">X1655</strain>
    </source>
</reference>
<protein>
    <submittedName>
        <fullName evidence="1">Uncharacterized protein</fullName>
    </submittedName>
</protein>
<dbReference type="EMBL" id="MUMY01000003">
    <property type="protein sequence ID" value="ONM49838.1"/>
    <property type="molecule type" value="Genomic_DNA"/>
</dbReference>
<gene>
    <name evidence="1" type="ORF">B0T46_05435</name>
</gene>
<dbReference type="STRING" id="1538463.B0T36_23765"/>
<keyword evidence="2" id="KW-1185">Reference proteome</keyword>
<sequence>MSTKLNQLIAIEKGAKSQANADLTAAYQRVGKIDLLAGISRMYRPLDDMGEELPSESKRVQVRAREVIADVKNTLTRLFDVTATKDTANCSAKADLTVDGVTIARDLPVTYLLFLEKQLSELKKFVAKLPTLDPAESWSFDEVSDCYATQPSQTVRTKKVPRNHVLAPATEKHPAQVEVYHEDVVVGRWTTTKFSGALPAKEVGDITERLGKLLDAVRVARETANSTPVTDVEPGQAILGYLFG</sequence>
<organism evidence="1 2">
    <name type="scientific">Nocardia donostiensis</name>
    <dbReference type="NCBI Taxonomy" id="1538463"/>
    <lineage>
        <taxon>Bacteria</taxon>
        <taxon>Bacillati</taxon>
        <taxon>Actinomycetota</taxon>
        <taxon>Actinomycetes</taxon>
        <taxon>Mycobacteriales</taxon>
        <taxon>Nocardiaceae</taxon>
        <taxon>Nocardia</taxon>
    </lineage>
</organism>